<dbReference type="Proteomes" id="UP000292445">
    <property type="component" value="Unassembled WGS sequence"/>
</dbReference>
<evidence type="ECO:0000256" key="3">
    <source>
        <dbReference type="ARBA" id="ARBA00023125"/>
    </source>
</evidence>
<dbReference type="SUPFAM" id="SSF46785">
    <property type="entry name" value="Winged helix' DNA-binding domain"/>
    <property type="match status" value="1"/>
</dbReference>
<keyword evidence="2" id="KW-0805">Transcription regulation</keyword>
<comment type="caution">
    <text evidence="6">The sequence shown here is derived from an EMBL/GenBank/DDBJ whole genome shotgun (WGS) entry which is preliminary data.</text>
</comment>
<dbReference type="GO" id="GO:0003677">
    <property type="term" value="F:DNA binding"/>
    <property type="evidence" value="ECO:0007669"/>
    <property type="project" value="UniProtKB-KW"/>
</dbReference>
<comment type="similarity">
    <text evidence="1">Belongs to the LysR transcriptional regulatory family.</text>
</comment>
<dbReference type="RefSeq" id="WP_130355603.1">
    <property type="nucleotide sequence ID" value="NZ_SGXC01000001.1"/>
</dbReference>
<keyword evidence="7" id="KW-1185">Reference proteome</keyword>
<evidence type="ECO:0000256" key="1">
    <source>
        <dbReference type="ARBA" id="ARBA00009437"/>
    </source>
</evidence>
<feature type="domain" description="HTH lysR-type" evidence="5">
    <location>
        <begin position="3"/>
        <end position="60"/>
    </location>
</feature>
<dbReference type="PANTHER" id="PTHR30118:SF15">
    <property type="entry name" value="TRANSCRIPTIONAL REGULATORY PROTEIN"/>
    <property type="match status" value="1"/>
</dbReference>
<dbReference type="OrthoDB" id="8583877at2"/>
<evidence type="ECO:0000256" key="4">
    <source>
        <dbReference type="ARBA" id="ARBA00023163"/>
    </source>
</evidence>
<evidence type="ECO:0000313" key="6">
    <source>
        <dbReference type="EMBL" id="RZS84217.1"/>
    </source>
</evidence>
<reference evidence="6 7" key="1">
    <citation type="submission" date="2019-02" db="EMBL/GenBank/DDBJ databases">
        <title>Genomic Encyclopedia of Type Strains, Phase IV (KMG-IV): sequencing the most valuable type-strain genomes for metagenomic binning, comparative biology and taxonomic classification.</title>
        <authorList>
            <person name="Goeker M."/>
        </authorList>
    </citation>
    <scope>NUCLEOTIDE SEQUENCE [LARGE SCALE GENOMIC DNA]</scope>
    <source>
        <strain evidence="6 7">K24</strain>
    </source>
</reference>
<dbReference type="CDD" id="cd08459">
    <property type="entry name" value="PBP2_DntR_NahR_LinR_like"/>
    <property type="match status" value="1"/>
</dbReference>
<gene>
    <name evidence="6" type="ORF">EV675_0221</name>
</gene>
<dbReference type="SUPFAM" id="SSF53850">
    <property type="entry name" value="Periplasmic binding protein-like II"/>
    <property type="match status" value="1"/>
</dbReference>
<dbReference type="Pfam" id="PF03466">
    <property type="entry name" value="LysR_substrate"/>
    <property type="match status" value="1"/>
</dbReference>
<dbReference type="EMBL" id="SGXC01000001">
    <property type="protein sequence ID" value="RZS84217.1"/>
    <property type="molecule type" value="Genomic_DNA"/>
</dbReference>
<keyword evidence="3 6" id="KW-0238">DNA-binding</keyword>
<dbReference type="PROSITE" id="PS50931">
    <property type="entry name" value="HTH_LYSR"/>
    <property type="match status" value="1"/>
</dbReference>
<dbReference type="InterPro" id="IPR050389">
    <property type="entry name" value="LysR-type_TF"/>
</dbReference>
<dbReference type="Gene3D" id="1.10.10.10">
    <property type="entry name" value="Winged helix-like DNA-binding domain superfamily/Winged helix DNA-binding domain"/>
    <property type="match status" value="1"/>
</dbReference>
<protein>
    <submittedName>
        <fullName evidence="6">DNA-binding transcriptional LysR family regulator</fullName>
    </submittedName>
</protein>
<dbReference type="Pfam" id="PF00126">
    <property type="entry name" value="HTH_1"/>
    <property type="match status" value="1"/>
</dbReference>
<evidence type="ECO:0000256" key="2">
    <source>
        <dbReference type="ARBA" id="ARBA00023015"/>
    </source>
</evidence>
<dbReference type="InterPro" id="IPR036388">
    <property type="entry name" value="WH-like_DNA-bd_sf"/>
</dbReference>
<evidence type="ECO:0000313" key="7">
    <source>
        <dbReference type="Proteomes" id="UP000292445"/>
    </source>
</evidence>
<proteinExistence type="inferred from homology"/>
<dbReference type="PRINTS" id="PR00039">
    <property type="entry name" value="HTHLYSR"/>
</dbReference>
<name>A0A4V2F3I4_9BURK</name>
<keyword evidence="4" id="KW-0804">Transcription</keyword>
<accession>A0A4V2F3I4</accession>
<dbReference type="AlphaFoldDB" id="A0A4V2F3I4"/>
<evidence type="ECO:0000259" key="5">
    <source>
        <dbReference type="PROSITE" id="PS50931"/>
    </source>
</evidence>
<dbReference type="GO" id="GO:0003700">
    <property type="term" value="F:DNA-binding transcription factor activity"/>
    <property type="evidence" value="ECO:0007669"/>
    <property type="project" value="InterPro"/>
</dbReference>
<dbReference type="Gene3D" id="3.40.190.10">
    <property type="entry name" value="Periplasmic binding protein-like II"/>
    <property type="match status" value="2"/>
</dbReference>
<organism evidence="6 7">
    <name type="scientific">Pigmentiphaga kullae</name>
    <dbReference type="NCBI Taxonomy" id="151784"/>
    <lineage>
        <taxon>Bacteria</taxon>
        <taxon>Pseudomonadati</taxon>
        <taxon>Pseudomonadota</taxon>
        <taxon>Betaproteobacteria</taxon>
        <taxon>Burkholderiales</taxon>
        <taxon>Alcaligenaceae</taxon>
        <taxon>Pigmentiphaga</taxon>
    </lineage>
</organism>
<sequence length="307" mass="34658">MKTDLNLLRILLAIYETGTVTAAAERMRMSQPAASAALSRLRESLGDELFVRNGARMEATARAQSIIARTRDVIEVIDREILPNPAFEPSRFTGDIVLCMSEIGELVFLPRLRLQLRQQAQQARVVTLGLSPRELEEALHDGTVDAAVGYYPDLTSPAIKQCPLYNHDLTCLVRSGHPIATARMELSDFIEGEHVLVKDGGRNQEMFEQELATRKVERKIVLRTSHYMSVPSVLVDSDLIVVLPRALAEFFVARGGVRTIEPPFEIGRYDLKYYEHRRYTQDPKVQWLRAIIVELFATVPFPVNTRA</sequence>
<dbReference type="PANTHER" id="PTHR30118">
    <property type="entry name" value="HTH-TYPE TRANSCRIPTIONAL REGULATOR LEUO-RELATED"/>
    <property type="match status" value="1"/>
</dbReference>
<dbReference type="InterPro" id="IPR005119">
    <property type="entry name" value="LysR_subst-bd"/>
</dbReference>
<dbReference type="InterPro" id="IPR000847">
    <property type="entry name" value="LysR_HTH_N"/>
</dbReference>
<dbReference type="InterPro" id="IPR036390">
    <property type="entry name" value="WH_DNA-bd_sf"/>
</dbReference>